<keyword evidence="3" id="KW-1185">Reference proteome</keyword>
<proteinExistence type="predicted"/>
<dbReference type="Pfam" id="PF00196">
    <property type="entry name" value="GerE"/>
    <property type="match status" value="1"/>
</dbReference>
<organism evidence="2 3">
    <name type="scientific">Amnibacterium setariae</name>
    <dbReference type="NCBI Taxonomy" id="2306585"/>
    <lineage>
        <taxon>Bacteria</taxon>
        <taxon>Bacillati</taxon>
        <taxon>Actinomycetota</taxon>
        <taxon>Actinomycetes</taxon>
        <taxon>Micrococcales</taxon>
        <taxon>Microbacteriaceae</taxon>
        <taxon>Amnibacterium</taxon>
    </lineage>
</organism>
<dbReference type="InterPro" id="IPR016032">
    <property type="entry name" value="Sig_transdc_resp-reg_C-effctor"/>
</dbReference>
<dbReference type="Proteomes" id="UP000265742">
    <property type="component" value="Unassembled WGS sequence"/>
</dbReference>
<gene>
    <name evidence="2" type="ORF">D1781_14340</name>
</gene>
<feature type="domain" description="HTH luxR-type" evidence="1">
    <location>
        <begin position="592"/>
        <end position="657"/>
    </location>
</feature>
<dbReference type="RefSeq" id="WP_119482897.1">
    <property type="nucleotide sequence ID" value="NZ_QXTG01000002.1"/>
</dbReference>
<dbReference type="PROSITE" id="PS50043">
    <property type="entry name" value="HTH_LUXR_2"/>
    <property type="match status" value="1"/>
</dbReference>
<evidence type="ECO:0000259" key="1">
    <source>
        <dbReference type="PROSITE" id="PS50043"/>
    </source>
</evidence>
<dbReference type="GO" id="GO:0003677">
    <property type="term" value="F:DNA binding"/>
    <property type="evidence" value="ECO:0007669"/>
    <property type="project" value="InterPro"/>
</dbReference>
<name>A0A3A1U412_9MICO</name>
<evidence type="ECO:0000313" key="3">
    <source>
        <dbReference type="Proteomes" id="UP000265742"/>
    </source>
</evidence>
<dbReference type="CDD" id="cd06170">
    <property type="entry name" value="LuxR_C_like"/>
    <property type="match status" value="1"/>
</dbReference>
<evidence type="ECO:0000313" key="2">
    <source>
        <dbReference type="EMBL" id="RIX28587.1"/>
    </source>
</evidence>
<dbReference type="EMBL" id="QXTG01000002">
    <property type="protein sequence ID" value="RIX28587.1"/>
    <property type="molecule type" value="Genomic_DNA"/>
</dbReference>
<dbReference type="SMART" id="SM00421">
    <property type="entry name" value="HTH_LUXR"/>
    <property type="match status" value="1"/>
</dbReference>
<dbReference type="OrthoDB" id="3656034at2"/>
<dbReference type="GO" id="GO:0006355">
    <property type="term" value="P:regulation of DNA-templated transcription"/>
    <property type="evidence" value="ECO:0007669"/>
    <property type="project" value="InterPro"/>
</dbReference>
<dbReference type="SUPFAM" id="SSF46894">
    <property type="entry name" value="C-terminal effector domain of the bipartite response regulators"/>
    <property type="match status" value="1"/>
</dbReference>
<protein>
    <submittedName>
        <fullName evidence="2">LuxR family transcriptional regulator</fullName>
    </submittedName>
</protein>
<accession>A0A3A1U412</accession>
<comment type="caution">
    <text evidence="2">The sequence shown here is derived from an EMBL/GenBank/DDBJ whole genome shotgun (WGS) entry which is preliminary data.</text>
</comment>
<dbReference type="Gene3D" id="1.10.10.10">
    <property type="entry name" value="Winged helix-like DNA-binding domain superfamily/Winged helix DNA-binding domain"/>
    <property type="match status" value="1"/>
</dbReference>
<dbReference type="PRINTS" id="PR00038">
    <property type="entry name" value="HTHLUXR"/>
</dbReference>
<dbReference type="InterPro" id="IPR036388">
    <property type="entry name" value="WH-like_DNA-bd_sf"/>
</dbReference>
<reference evidence="3" key="1">
    <citation type="submission" date="2018-09" db="EMBL/GenBank/DDBJ databases">
        <authorList>
            <person name="Kim I."/>
        </authorList>
    </citation>
    <scope>NUCLEOTIDE SEQUENCE [LARGE SCALE GENOMIC DNA]</scope>
    <source>
        <strain evidence="3">DD4a</strain>
    </source>
</reference>
<dbReference type="AlphaFoldDB" id="A0A3A1U412"/>
<dbReference type="PROSITE" id="PS00622">
    <property type="entry name" value="HTH_LUXR_1"/>
    <property type="match status" value="1"/>
</dbReference>
<sequence>MPTSDDRLDPAALDPGVLTAVQTVAALDRVPVRDAPALLGGAARHVDAAVRAGLLVLEDGALRPADRDVAAQALGALPEDDRRALHRRLAAAGLPPAQAARQRDLAEPVGLDETLARELERAAFDAERAGAVGVALDLWTRAAARSGDDRRARIRRELRLAAQAHVAGRSEQAATVLEALDWPALDRDEAEQAADLLISAAYKSSGQSATRQRLERVHDALPADHPNREVTAVYLAGIGEHFGEVRARLERALPELRSDRFSPGFQRAALSRLLYATLLTGGGFDEGLLAELGALEAQVPDLLLEDTVASKRAMYAHVADRVEESDRAIAALLVEARVAGDAVLTRTLLVHAAQVDVLLGRFASAARRLEERAALSGDVHATPAALRAAGLLALERGDFDEVVRAVGSTPSDTASMGRIARSALQGLLLARTGSPAAAIPHLEDAVDTAERIGVREPGRRLWVDVDLARARVLQGDVDRAGAIAASIRRLGEGTTRRLPALQADRIEAWIADARDRPRDRADRALAVLRASSAMEWVPERARVSSEVLHLLRDADLDEETRSEVTSTARSALGLIEDGTARRALAADLERWEEADLRLLTPAERRVTDGVVAGLSNKEVAERLHLSIRTVESHLRSIFVKLDVPSRSRLVARFARSQG</sequence>
<dbReference type="InterPro" id="IPR000792">
    <property type="entry name" value="Tscrpt_reg_LuxR_C"/>
</dbReference>